<keyword evidence="3" id="KW-0238">DNA-binding</keyword>
<keyword evidence="2" id="KW-0805">Transcription regulation</keyword>
<dbReference type="Proteomes" id="UP001501706">
    <property type="component" value="Unassembled WGS sequence"/>
</dbReference>
<dbReference type="InterPro" id="IPR036388">
    <property type="entry name" value="WH-like_DNA-bd_sf"/>
</dbReference>
<evidence type="ECO:0000256" key="5">
    <source>
        <dbReference type="SAM" id="MobiDB-lite"/>
    </source>
</evidence>
<evidence type="ECO:0000256" key="2">
    <source>
        <dbReference type="ARBA" id="ARBA00023015"/>
    </source>
</evidence>
<dbReference type="SUPFAM" id="SSF53850">
    <property type="entry name" value="Periplasmic binding protein-like II"/>
    <property type="match status" value="1"/>
</dbReference>
<keyword evidence="4" id="KW-0804">Transcription</keyword>
<reference evidence="8" key="1">
    <citation type="journal article" date="2019" name="Int. J. Syst. Evol. Microbiol.">
        <title>The Global Catalogue of Microorganisms (GCM) 10K type strain sequencing project: providing services to taxonomists for standard genome sequencing and annotation.</title>
        <authorList>
            <consortium name="The Broad Institute Genomics Platform"/>
            <consortium name="The Broad Institute Genome Sequencing Center for Infectious Disease"/>
            <person name="Wu L."/>
            <person name="Ma J."/>
        </authorList>
    </citation>
    <scope>NUCLEOTIDE SEQUENCE [LARGE SCALE GENOMIC DNA]</scope>
    <source>
        <strain evidence="8">JCM 14330</strain>
    </source>
</reference>
<keyword evidence="8" id="KW-1185">Reference proteome</keyword>
<comment type="caution">
    <text evidence="7">The sequence shown here is derived from an EMBL/GenBank/DDBJ whole genome shotgun (WGS) entry which is preliminary data.</text>
</comment>
<accession>A0ABP3L384</accession>
<dbReference type="PANTHER" id="PTHR30537:SF74">
    <property type="entry name" value="HTH-TYPE TRANSCRIPTIONAL REGULATOR TRPI"/>
    <property type="match status" value="1"/>
</dbReference>
<dbReference type="Gene3D" id="3.40.190.10">
    <property type="entry name" value="Periplasmic binding protein-like II"/>
    <property type="match status" value="2"/>
</dbReference>
<evidence type="ECO:0000256" key="1">
    <source>
        <dbReference type="ARBA" id="ARBA00009437"/>
    </source>
</evidence>
<dbReference type="PANTHER" id="PTHR30537">
    <property type="entry name" value="HTH-TYPE TRANSCRIPTIONAL REGULATOR"/>
    <property type="match status" value="1"/>
</dbReference>
<feature type="region of interest" description="Disordered" evidence="5">
    <location>
        <begin position="293"/>
        <end position="312"/>
    </location>
</feature>
<evidence type="ECO:0000259" key="6">
    <source>
        <dbReference type="PROSITE" id="PS50931"/>
    </source>
</evidence>
<dbReference type="InterPro" id="IPR058163">
    <property type="entry name" value="LysR-type_TF_proteobact-type"/>
</dbReference>
<dbReference type="Pfam" id="PF03466">
    <property type="entry name" value="LysR_substrate"/>
    <property type="match status" value="1"/>
</dbReference>
<protein>
    <submittedName>
        <fullName evidence="7">LysR substrate-binding domain-containing protein</fullName>
    </submittedName>
</protein>
<dbReference type="InterPro" id="IPR036390">
    <property type="entry name" value="WH_DNA-bd_sf"/>
</dbReference>
<organism evidence="7 8">
    <name type="scientific">Pigmentiphaga daeguensis</name>
    <dbReference type="NCBI Taxonomy" id="414049"/>
    <lineage>
        <taxon>Bacteria</taxon>
        <taxon>Pseudomonadati</taxon>
        <taxon>Pseudomonadota</taxon>
        <taxon>Betaproteobacteria</taxon>
        <taxon>Burkholderiales</taxon>
        <taxon>Alcaligenaceae</taxon>
        <taxon>Pigmentiphaga</taxon>
    </lineage>
</organism>
<sequence>MRIPVPLNALRAFEAAVRHRSIKEAAAELGVTPSAVSHQLRALEELLGVQLLKRIGARLEPTEAGRRLGPGLSQGFDHIAQAVAAVRSERREGPLRVDMLPSFATQWLSPRLARYPFERHGFSLQISTTQEGVDLAAGEADAGIWLGAGQWPGLVAERLFQASVDLYARPGHVGGTPRERLRALRASNLFVSRHCPGWRDWTDSLPAGRFEPACVTLVDSGGLTLQAAADGAGVAIAVAELADAGVRAGRLESVFGHRMPVGMGFHLVYPPALREDRRLGNLSRWLHAQAAAMRAEPSGEGETDDSLACAGR</sequence>
<dbReference type="InterPro" id="IPR000847">
    <property type="entry name" value="LysR_HTH_N"/>
</dbReference>
<dbReference type="InterPro" id="IPR005119">
    <property type="entry name" value="LysR_subst-bd"/>
</dbReference>
<feature type="domain" description="HTH lysR-type" evidence="6">
    <location>
        <begin position="5"/>
        <end position="62"/>
    </location>
</feature>
<dbReference type="EMBL" id="BAAAEN010000001">
    <property type="protein sequence ID" value="GAA0491016.1"/>
    <property type="molecule type" value="Genomic_DNA"/>
</dbReference>
<dbReference type="PROSITE" id="PS50931">
    <property type="entry name" value="HTH_LYSR"/>
    <property type="match status" value="1"/>
</dbReference>
<gene>
    <name evidence="7" type="ORF">GCM10009097_03240</name>
</gene>
<evidence type="ECO:0000313" key="8">
    <source>
        <dbReference type="Proteomes" id="UP001501706"/>
    </source>
</evidence>
<evidence type="ECO:0000256" key="3">
    <source>
        <dbReference type="ARBA" id="ARBA00023125"/>
    </source>
</evidence>
<dbReference type="RefSeq" id="WP_087840057.1">
    <property type="nucleotide sequence ID" value="NZ_BAAAEN010000001.1"/>
</dbReference>
<name>A0ABP3L384_9BURK</name>
<proteinExistence type="inferred from homology"/>
<dbReference type="Gene3D" id="1.10.10.10">
    <property type="entry name" value="Winged helix-like DNA-binding domain superfamily/Winged helix DNA-binding domain"/>
    <property type="match status" value="1"/>
</dbReference>
<comment type="similarity">
    <text evidence="1">Belongs to the LysR transcriptional regulatory family.</text>
</comment>
<evidence type="ECO:0000256" key="4">
    <source>
        <dbReference type="ARBA" id="ARBA00023163"/>
    </source>
</evidence>
<dbReference type="SUPFAM" id="SSF46785">
    <property type="entry name" value="Winged helix' DNA-binding domain"/>
    <property type="match status" value="1"/>
</dbReference>
<dbReference type="Pfam" id="PF00126">
    <property type="entry name" value="HTH_1"/>
    <property type="match status" value="1"/>
</dbReference>
<evidence type="ECO:0000313" key="7">
    <source>
        <dbReference type="EMBL" id="GAA0491016.1"/>
    </source>
</evidence>